<dbReference type="SUPFAM" id="SSF51161">
    <property type="entry name" value="Trimeric LpxA-like enzymes"/>
    <property type="match status" value="1"/>
</dbReference>
<dbReference type="OrthoDB" id="9801697at2"/>
<keyword evidence="1" id="KW-0808">Transferase</keyword>
<dbReference type="InterPro" id="IPR011004">
    <property type="entry name" value="Trimer_LpxA-like_sf"/>
</dbReference>
<keyword evidence="2" id="KW-1185">Reference proteome</keyword>
<protein>
    <submittedName>
        <fullName evidence="1">Maltose O-acetyltransferase</fullName>
        <ecNumber evidence="1">2.3.1.79</ecNumber>
    </submittedName>
</protein>
<organism evidence="1 2">
    <name type="scientific">Caloramator mitchellensis</name>
    <dbReference type="NCBI Taxonomy" id="908809"/>
    <lineage>
        <taxon>Bacteria</taxon>
        <taxon>Bacillati</taxon>
        <taxon>Bacillota</taxon>
        <taxon>Clostridia</taxon>
        <taxon>Eubacteriales</taxon>
        <taxon>Clostridiaceae</taxon>
        <taxon>Caloramator</taxon>
    </lineage>
</organism>
<dbReference type="EMBL" id="LKHP01000036">
    <property type="protein sequence ID" value="KRQ85773.1"/>
    <property type="molecule type" value="Genomic_DNA"/>
</dbReference>
<reference evidence="1 2" key="1">
    <citation type="submission" date="2015-09" db="EMBL/GenBank/DDBJ databases">
        <title>Draft genome sequence of a Caloramator mitchellensis, a moderate thermophile from the Great Artesian Basin of Australia.</title>
        <authorList>
            <person name="Patel B.K."/>
        </authorList>
    </citation>
    <scope>NUCLEOTIDE SEQUENCE [LARGE SCALE GENOMIC DNA]</scope>
    <source>
        <strain evidence="1 2">VF08</strain>
    </source>
</reference>
<dbReference type="STRING" id="908809.ABG79_02451"/>
<dbReference type="Pfam" id="PF00132">
    <property type="entry name" value="Hexapep"/>
    <property type="match status" value="1"/>
</dbReference>
<dbReference type="Gene3D" id="2.160.10.10">
    <property type="entry name" value="Hexapeptide repeat proteins"/>
    <property type="match status" value="1"/>
</dbReference>
<evidence type="ECO:0000313" key="1">
    <source>
        <dbReference type="EMBL" id="KRQ85773.1"/>
    </source>
</evidence>
<dbReference type="GO" id="GO:0008925">
    <property type="term" value="F:maltose O-acetyltransferase activity"/>
    <property type="evidence" value="ECO:0007669"/>
    <property type="project" value="UniProtKB-EC"/>
</dbReference>
<comment type="caution">
    <text evidence="1">The sequence shown here is derived from an EMBL/GenBank/DDBJ whole genome shotgun (WGS) entry which is preliminary data.</text>
</comment>
<proteinExistence type="predicted"/>
<dbReference type="AlphaFoldDB" id="A0A0R3JU33"/>
<evidence type="ECO:0000313" key="2">
    <source>
        <dbReference type="Proteomes" id="UP000052015"/>
    </source>
</evidence>
<dbReference type="PANTHER" id="PTHR43300">
    <property type="entry name" value="ACETYLTRANSFERASE"/>
    <property type="match status" value="1"/>
</dbReference>
<dbReference type="PATRIC" id="fig|908809.3.peg.2445"/>
<dbReference type="InterPro" id="IPR050179">
    <property type="entry name" value="Trans_hexapeptide_repeat"/>
</dbReference>
<sequence length="181" mass="20243">MENYIKEYLDKLRFEMKKKYNRVLPTNELLYDRWEKAKFLNCGEGTSIYDTSVIMGDVEIGKNVWVGPYTILEGINGKIKIGDFCHISSGVQIFTHNSVKYVLTSGQANFDKGDVIIGNNAYIGPATIIKHGVNIGNFCVIGANSFVNKNIPDYSIAFGTPIRIVGKIILKDGDIEFIYST</sequence>
<dbReference type="Proteomes" id="UP000052015">
    <property type="component" value="Unassembled WGS sequence"/>
</dbReference>
<dbReference type="RefSeq" id="WP_152978258.1">
    <property type="nucleotide sequence ID" value="NZ_LKHP01000036.1"/>
</dbReference>
<dbReference type="EC" id="2.3.1.79" evidence="1"/>
<dbReference type="CDD" id="cd04647">
    <property type="entry name" value="LbH_MAT_like"/>
    <property type="match status" value="1"/>
</dbReference>
<keyword evidence="1" id="KW-0012">Acyltransferase</keyword>
<dbReference type="InterPro" id="IPR001451">
    <property type="entry name" value="Hexapep"/>
</dbReference>
<accession>A0A0R3JU33</accession>
<dbReference type="PANTHER" id="PTHR43300:SF11">
    <property type="entry name" value="ACETYLTRANSFERASE RV3034C-RELATED"/>
    <property type="match status" value="1"/>
</dbReference>
<gene>
    <name evidence="1" type="primary">maa</name>
    <name evidence="1" type="ORF">ABG79_02451</name>
</gene>
<name>A0A0R3JU33_CALMK</name>